<sequence>MAAPTRVAQQAPPTRDPVTAYRTDLDGLRGVAIALVACFHIWFGRVSGGVDVFLTLSGYFFVGSLLRHAIAAQAPHVNPWRAANPWPRFTRLARRLLPALLTVLIAASVLTLLVLPQTRWLTVGREVMASALYYQNWHLALNSQDYTAASSANSPLQHLWSMSVQGQFFLVTMLTALAMTLAVTVVTRRLPVPVRQRAIRWSAGSTLLGVLAVSFYWAQLRAGINQPFNYYDTLARVWEPLAGGLLAIWMPRTRMLTWLRTLVGITALAVIVTCGWWINGVESYPGPSALVPVLATLAIIWSGAIAQEHGPSAPVPAVNHVLSGRWPVWLGSISYALYLWHWPLLIFYLAVRGKDHAGVVEGVVLLAVSAALAWVTKRFVEDPLRVARSAGRTRSTGRHAAPPTHARRAALLSYSGLLTSVLVIGASVTGVTIKVWEHHVDTMVVDTTDLDPAVYPGGRAFLDNAPVPRMEAQPTPLQVLKDLPITSYRGDISSFTDDGVTVGVYGDTDATRTVALAGGSHAEHWITALDAIGKRDHVKVTTYLKMGCPLSSNPHPTYLTNDVPYPQCRDWVQQVMHRLTTTDKPDAVFTNTTRPRAGITGGDIVPDDYTPILRQFSDADVPVLGIRDTVWPHHDDGTAIDSPTCLAEGGDPDTDCASSRRTALSDSDPTDALVGRYPGLHPLDLSNAFCDDTTCPAVIGNVTVYHDWHHLSATFVRSLIPELSRQMRAALPWT</sequence>
<keyword evidence="5" id="KW-0378">Hydrolase</keyword>
<keyword evidence="2" id="KW-1133">Transmembrane helix</keyword>
<dbReference type="InterPro" id="IPR050879">
    <property type="entry name" value="Acyltransferase_3"/>
</dbReference>
<feature type="transmembrane region" description="Helical" evidence="2">
    <location>
        <begin position="168"/>
        <end position="186"/>
    </location>
</feature>
<protein>
    <submittedName>
        <fullName evidence="5">Peptidoglycan/LPS O-acetylase OafA/YrhL, contains acyltransferase and SGNH-hydrolase domains</fullName>
    </submittedName>
</protein>
<dbReference type="RefSeq" id="WP_076482343.1">
    <property type="nucleotide sequence ID" value="NZ_FTNT01000012.1"/>
</dbReference>
<dbReference type="InterPro" id="IPR043968">
    <property type="entry name" value="SGNH"/>
</dbReference>
<dbReference type="STRING" id="1344003.SAMN05445060_3583"/>
<dbReference type="GO" id="GO:0009103">
    <property type="term" value="P:lipopolysaccharide biosynthetic process"/>
    <property type="evidence" value="ECO:0007669"/>
    <property type="project" value="TreeGrafter"/>
</dbReference>
<feature type="domain" description="Acyltransferase 3" evidence="3">
    <location>
        <begin position="24"/>
        <end position="376"/>
    </location>
</feature>
<gene>
    <name evidence="5" type="ORF">SAMN05445060_3583</name>
</gene>
<organism evidence="5 6">
    <name type="scientific">Williamsia sterculiae</name>
    <dbReference type="NCBI Taxonomy" id="1344003"/>
    <lineage>
        <taxon>Bacteria</taxon>
        <taxon>Bacillati</taxon>
        <taxon>Actinomycetota</taxon>
        <taxon>Actinomycetes</taxon>
        <taxon>Mycobacteriales</taxon>
        <taxon>Nocardiaceae</taxon>
        <taxon>Williamsia</taxon>
    </lineage>
</organism>
<feature type="transmembrane region" description="Helical" evidence="2">
    <location>
        <begin position="326"/>
        <end position="351"/>
    </location>
</feature>
<keyword evidence="2" id="KW-0472">Membrane</keyword>
<keyword evidence="5" id="KW-0808">Transferase</keyword>
<proteinExistence type="predicted"/>
<feature type="region of interest" description="Disordered" evidence="1">
    <location>
        <begin position="646"/>
        <end position="667"/>
    </location>
</feature>
<dbReference type="InterPro" id="IPR002656">
    <property type="entry name" value="Acyl_transf_3_dom"/>
</dbReference>
<reference evidence="5 6" key="1">
    <citation type="submission" date="2017-01" db="EMBL/GenBank/DDBJ databases">
        <authorList>
            <person name="Mah S.A."/>
            <person name="Swanson W.J."/>
            <person name="Moy G.W."/>
            <person name="Vacquier V.D."/>
        </authorList>
    </citation>
    <scope>NUCLEOTIDE SEQUENCE [LARGE SCALE GENOMIC DNA]</scope>
    <source>
        <strain evidence="5 6">CPCC 203464</strain>
    </source>
</reference>
<keyword evidence="6" id="KW-1185">Reference proteome</keyword>
<evidence type="ECO:0000313" key="5">
    <source>
        <dbReference type="EMBL" id="SIS20303.1"/>
    </source>
</evidence>
<evidence type="ECO:0000313" key="6">
    <source>
        <dbReference type="Proteomes" id="UP000186218"/>
    </source>
</evidence>
<evidence type="ECO:0000256" key="2">
    <source>
        <dbReference type="SAM" id="Phobius"/>
    </source>
</evidence>
<dbReference type="EMBL" id="FTNT01000012">
    <property type="protein sequence ID" value="SIS20303.1"/>
    <property type="molecule type" value="Genomic_DNA"/>
</dbReference>
<keyword evidence="2" id="KW-0812">Transmembrane</keyword>
<dbReference type="Proteomes" id="UP000186218">
    <property type="component" value="Unassembled WGS sequence"/>
</dbReference>
<feature type="transmembrane region" description="Helical" evidence="2">
    <location>
        <begin position="96"/>
        <end position="115"/>
    </location>
</feature>
<feature type="transmembrane region" description="Helical" evidence="2">
    <location>
        <begin position="257"/>
        <end position="278"/>
    </location>
</feature>
<name>A0A1N7H696_9NOCA</name>
<dbReference type="PANTHER" id="PTHR23028">
    <property type="entry name" value="ACETYLTRANSFERASE"/>
    <property type="match status" value="1"/>
</dbReference>
<dbReference type="GO" id="GO:0016787">
    <property type="term" value="F:hydrolase activity"/>
    <property type="evidence" value="ECO:0007669"/>
    <property type="project" value="UniProtKB-KW"/>
</dbReference>
<dbReference type="OrthoDB" id="3404679at2"/>
<accession>A0A1N7H696</accession>
<evidence type="ECO:0000259" key="4">
    <source>
        <dbReference type="Pfam" id="PF19040"/>
    </source>
</evidence>
<feature type="transmembrane region" description="Helical" evidence="2">
    <location>
        <begin position="284"/>
        <end position="305"/>
    </location>
</feature>
<keyword evidence="5" id="KW-0012">Acyltransferase</keyword>
<dbReference type="AlphaFoldDB" id="A0A1N7H696"/>
<dbReference type="GO" id="GO:0016020">
    <property type="term" value="C:membrane"/>
    <property type="evidence" value="ECO:0007669"/>
    <property type="project" value="TreeGrafter"/>
</dbReference>
<feature type="domain" description="SGNH" evidence="4">
    <location>
        <begin position="501"/>
        <end position="723"/>
    </location>
</feature>
<feature type="transmembrane region" description="Helical" evidence="2">
    <location>
        <begin position="357"/>
        <end position="375"/>
    </location>
</feature>
<dbReference type="PANTHER" id="PTHR23028:SF53">
    <property type="entry name" value="ACYL_TRANSF_3 DOMAIN-CONTAINING PROTEIN"/>
    <property type="match status" value="1"/>
</dbReference>
<evidence type="ECO:0000259" key="3">
    <source>
        <dbReference type="Pfam" id="PF01757"/>
    </source>
</evidence>
<feature type="transmembrane region" description="Helical" evidence="2">
    <location>
        <begin position="198"/>
        <end position="218"/>
    </location>
</feature>
<dbReference type="GO" id="GO:0016747">
    <property type="term" value="F:acyltransferase activity, transferring groups other than amino-acyl groups"/>
    <property type="evidence" value="ECO:0007669"/>
    <property type="project" value="InterPro"/>
</dbReference>
<dbReference type="Pfam" id="PF19040">
    <property type="entry name" value="SGNH"/>
    <property type="match status" value="1"/>
</dbReference>
<evidence type="ECO:0000256" key="1">
    <source>
        <dbReference type="SAM" id="MobiDB-lite"/>
    </source>
</evidence>
<feature type="compositionally biased region" description="Polar residues" evidence="1">
    <location>
        <begin position="656"/>
        <end position="667"/>
    </location>
</feature>
<dbReference type="Pfam" id="PF01757">
    <property type="entry name" value="Acyl_transf_3"/>
    <property type="match status" value="1"/>
</dbReference>